<protein>
    <submittedName>
        <fullName evidence="2">DEHA2E09218p</fullName>
    </submittedName>
</protein>
<dbReference type="InParanoid" id="Q6BQ11"/>
<dbReference type="InterPro" id="IPR029058">
    <property type="entry name" value="AB_hydrolase_fold"/>
</dbReference>
<evidence type="ECO:0000259" key="1">
    <source>
        <dbReference type="Pfam" id="PF12697"/>
    </source>
</evidence>
<dbReference type="PANTHER" id="PTHR43194:SF2">
    <property type="entry name" value="PEROXISOMAL MEMBRANE PROTEIN LPX1"/>
    <property type="match status" value="1"/>
</dbReference>
<organism evidence="2 3">
    <name type="scientific">Debaryomyces hansenii (strain ATCC 36239 / CBS 767 / BCRC 21394 / JCM 1990 / NBRC 0083 / IGC 2968)</name>
    <name type="common">Yeast</name>
    <name type="synonym">Torulaspora hansenii</name>
    <dbReference type="NCBI Taxonomy" id="284592"/>
    <lineage>
        <taxon>Eukaryota</taxon>
        <taxon>Fungi</taxon>
        <taxon>Dikarya</taxon>
        <taxon>Ascomycota</taxon>
        <taxon>Saccharomycotina</taxon>
        <taxon>Pichiomycetes</taxon>
        <taxon>Debaryomycetaceae</taxon>
        <taxon>Debaryomyces</taxon>
    </lineage>
</organism>
<reference evidence="2 3" key="1">
    <citation type="journal article" date="2004" name="Nature">
        <title>Genome evolution in yeasts.</title>
        <authorList>
            <consortium name="Genolevures"/>
            <person name="Dujon B."/>
            <person name="Sherman D."/>
            <person name="Fischer G."/>
            <person name="Durrens P."/>
            <person name="Casaregola S."/>
            <person name="Lafontaine I."/>
            <person name="de Montigny J."/>
            <person name="Marck C."/>
            <person name="Neuveglise C."/>
            <person name="Talla E."/>
            <person name="Goffard N."/>
            <person name="Frangeul L."/>
            <person name="Aigle M."/>
            <person name="Anthouard V."/>
            <person name="Babour A."/>
            <person name="Barbe V."/>
            <person name="Barnay S."/>
            <person name="Blanchin S."/>
            <person name="Beckerich J.M."/>
            <person name="Beyne E."/>
            <person name="Bleykasten C."/>
            <person name="Boisrame A."/>
            <person name="Boyer J."/>
            <person name="Cattolico L."/>
            <person name="Confanioleri F."/>
            <person name="de Daruvar A."/>
            <person name="Despons L."/>
            <person name="Fabre E."/>
            <person name="Fairhead C."/>
            <person name="Ferry-Dumazet H."/>
            <person name="Groppi A."/>
            <person name="Hantraye F."/>
            <person name="Hennequin C."/>
            <person name="Jauniaux N."/>
            <person name="Joyet P."/>
            <person name="Kachouri R."/>
            <person name="Kerrest A."/>
            <person name="Koszul R."/>
            <person name="Lemaire M."/>
            <person name="Lesur I."/>
            <person name="Ma L."/>
            <person name="Muller H."/>
            <person name="Nicaud J.M."/>
            <person name="Nikolski M."/>
            <person name="Oztas S."/>
            <person name="Ozier-Kalogeropoulos O."/>
            <person name="Pellenz S."/>
            <person name="Potier S."/>
            <person name="Richard G.F."/>
            <person name="Straub M.L."/>
            <person name="Suleau A."/>
            <person name="Swennene D."/>
            <person name="Tekaia F."/>
            <person name="Wesolowski-Louvel M."/>
            <person name="Westhof E."/>
            <person name="Wirth B."/>
            <person name="Zeniou-Meyer M."/>
            <person name="Zivanovic I."/>
            <person name="Bolotin-Fukuhara M."/>
            <person name="Thierry A."/>
            <person name="Bouchier C."/>
            <person name="Caudron B."/>
            <person name="Scarpelli C."/>
            <person name="Gaillardin C."/>
            <person name="Weissenbach J."/>
            <person name="Wincker P."/>
            <person name="Souciet J.L."/>
        </authorList>
    </citation>
    <scope>NUCLEOTIDE SEQUENCE [LARGE SCALE GENOMIC DNA]</scope>
    <source>
        <strain evidence="3">ATCC 36239 / CBS 767 / BCRC 21394 / JCM 1990 / NBRC 0083 / IGC 2968</strain>
    </source>
</reference>
<keyword evidence="3" id="KW-1185">Reference proteome</keyword>
<name>Q6BQ11_DEBHA</name>
<dbReference type="FunCoup" id="Q6BQ11">
    <property type="interactions" value="52"/>
</dbReference>
<dbReference type="EMBL" id="CR382137">
    <property type="protein sequence ID" value="CAG87945.2"/>
    <property type="molecule type" value="Genomic_DNA"/>
</dbReference>
<dbReference type="Proteomes" id="UP000000599">
    <property type="component" value="Chromosome E"/>
</dbReference>
<dbReference type="SUPFAM" id="SSF53474">
    <property type="entry name" value="alpha/beta-Hydrolases"/>
    <property type="match status" value="1"/>
</dbReference>
<dbReference type="Pfam" id="PF12697">
    <property type="entry name" value="Abhydrolase_6"/>
    <property type="match status" value="1"/>
</dbReference>
<dbReference type="InterPro" id="IPR050228">
    <property type="entry name" value="Carboxylesterase_BioH"/>
</dbReference>
<dbReference type="HOGENOM" id="CLU_061432_0_0_1"/>
<dbReference type="InterPro" id="IPR000073">
    <property type="entry name" value="AB_hydrolase_1"/>
</dbReference>
<dbReference type="GeneID" id="2901963"/>
<dbReference type="OMA" id="RTEGFIN"/>
<dbReference type="KEGG" id="dha:DEHA2E09218g"/>
<dbReference type="VEuPathDB" id="FungiDB:DEHA2E09218g"/>
<dbReference type="RefSeq" id="XP_459709.2">
    <property type="nucleotide sequence ID" value="XM_459709.1"/>
</dbReference>
<evidence type="ECO:0000313" key="2">
    <source>
        <dbReference type="EMBL" id="CAG87945.2"/>
    </source>
</evidence>
<dbReference type="Gene3D" id="3.40.50.1820">
    <property type="entry name" value="alpha/beta hydrolase"/>
    <property type="match status" value="1"/>
</dbReference>
<accession>Q6BQ11</accession>
<dbReference type="OrthoDB" id="94039at2759"/>
<proteinExistence type="predicted"/>
<dbReference type="AlphaFoldDB" id="Q6BQ11"/>
<dbReference type="ESTHER" id="debha-q6bq11">
    <property type="family name" value="6_AlphaBeta_hydrolase"/>
</dbReference>
<sequence length="404" mass="46309">MYPNRPDLYSSEVKAADAVFIRQKGAVLLERSSDSIVDNTLKICYRRYQGKSNESSSTKTKLNLVLFHGTGMNKGLWHYHINKLFEFFNTGKDNGTNLHLNVVCAFDAVNHGESAELNKSKLGYLYDWRDSSKDVVKVLTEDEAATFIEAENKMSIIIGHSMGGFVSLYGTYLAPALFDSCILVNPVSHVSPSEYAERDMEFKVWYERNYMKDNFDIQDGNNWYNEIESFLKTKSFYRKFHPTVLANLLEDELPKEVKQSPKAAYNKIKLNTTVEAQLHTYWGMVKSIPCGMPTFREIKVPVFHIVSDFDISSDENRSFMRNNLSQVVQCINFPNSKHLLNGEEPDPLIKLFTSIIQGREVIHSRKTVIDEEYLVKKYGKNYRKLLSDARLESLIKNGATVPKL</sequence>
<gene>
    <name evidence="2" type="ordered locus">DEHA2E09218g</name>
</gene>
<feature type="domain" description="AB hydrolase-1" evidence="1">
    <location>
        <begin position="64"/>
        <end position="349"/>
    </location>
</feature>
<evidence type="ECO:0000313" key="3">
    <source>
        <dbReference type="Proteomes" id="UP000000599"/>
    </source>
</evidence>
<dbReference type="eggNOG" id="ENOG502QT3R">
    <property type="taxonomic scope" value="Eukaryota"/>
</dbReference>
<dbReference type="PANTHER" id="PTHR43194">
    <property type="entry name" value="HYDROLASE ALPHA/BETA FOLD FAMILY"/>
    <property type="match status" value="1"/>
</dbReference>
<dbReference type="STRING" id="284592.Q6BQ11"/>